<dbReference type="PATRIC" id="fig|35806.4.peg.1867"/>
<name>A0A0D6B260_RHOSU</name>
<reference evidence="1 2" key="1">
    <citation type="submission" date="2015-02" db="EMBL/GenBank/DDBJ databases">
        <title>Genome sequene of Rhodovulum sulfidophilum DSM 2351.</title>
        <authorList>
            <person name="Nagao N."/>
        </authorList>
    </citation>
    <scope>NUCLEOTIDE SEQUENCE [LARGE SCALE GENOMIC DNA]</scope>
    <source>
        <strain evidence="1 2">DSM 2351</strain>
    </source>
</reference>
<evidence type="ECO:0000313" key="1">
    <source>
        <dbReference type="EMBL" id="BAQ68965.1"/>
    </source>
</evidence>
<organism evidence="1 2">
    <name type="scientific">Rhodovulum sulfidophilum</name>
    <name type="common">Rhodobacter sulfidophilus</name>
    <dbReference type="NCBI Taxonomy" id="35806"/>
    <lineage>
        <taxon>Bacteria</taxon>
        <taxon>Pseudomonadati</taxon>
        <taxon>Pseudomonadota</taxon>
        <taxon>Alphaproteobacteria</taxon>
        <taxon>Rhodobacterales</taxon>
        <taxon>Paracoccaceae</taxon>
        <taxon>Rhodovulum</taxon>
    </lineage>
</organism>
<proteinExistence type="predicted"/>
<sequence length="88" mass="9555">MILPQLFWKLARPPDQRAIVIADPRHGDRGIVRHAIRGQTGRGDFGAAIIGIVKRDIGTGVLEAAVAEMAGAEETRKVFIITPIKCIN</sequence>
<evidence type="ECO:0000313" key="2">
    <source>
        <dbReference type="Proteomes" id="UP000064912"/>
    </source>
</evidence>
<dbReference type="EMBL" id="AP014800">
    <property type="protein sequence ID" value="BAQ68965.1"/>
    <property type="molecule type" value="Genomic_DNA"/>
</dbReference>
<gene>
    <name evidence="1" type="ORF">NHU_01810</name>
</gene>
<dbReference type="KEGG" id="rsu:NHU_01810"/>
<dbReference type="Proteomes" id="UP000064912">
    <property type="component" value="Chromosome"/>
</dbReference>
<protein>
    <submittedName>
        <fullName evidence="1">Oxidoreductase domain protein</fullName>
    </submittedName>
</protein>
<accession>A0A0D6B260</accession>
<dbReference type="AlphaFoldDB" id="A0A0D6B260"/>